<evidence type="ECO:0000313" key="2">
    <source>
        <dbReference type="Proteomes" id="UP000244005"/>
    </source>
</evidence>
<dbReference type="Gramene" id="Mp5g14480.1">
    <property type="protein sequence ID" value="Mp5g14480.1.cds1"/>
    <property type="gene ID" value="Mp5g14480"/>
</dbReference>
<evidence type="ECO:0000313" key="1">
    <source>
        <dbReference type="EMBL" id="PTQ41978.1"/>
    </source>
</evidence>
<proteinExistence type="predicted"/>
<keyword evidence="2" id="KW-1185">Reference proteome</keyword>
<name>A0A2R6X7B0_MARPO</name>
<organism evidence="1 2">
    <name type="scientific">Marchantia polymorpha</name>
    <name type="common">Common liverwort</name>
    <name type="synonym">Marchantia aquatica</name>
    <dbReference type="NCBI Taxonomy" id="3197"/>
    <lineage>
        <taxon>Eukaryota</taxon>
        <taxon>Viridiplantae</taxon>
        <taxon>Streptophyta</taxon>
        <taxon>Embryophyta</taxon>
        <taxon>Marchantiophyta</taxon>
        <taxon>Marchantiopsida</taxon>
        <taxon>Marchantiidae</taxon>
        <taxon>Marchantiales</taxon>
        <taxon>Marchantiaceae</taxon>
        <taxon>Marchantia</taxon>
    </lineage>
</organism>
<dbReference type="Proteomes" id="UP000244005">
    <property type="component" value="Unassembled WGS sequence"/>
</dbReference>
<dbReference type="AlphaFoldDB" id="A0A2R6X7B0"/>
<accession>A0A2R6X7B0</accession>
<gene>
    <name evidence="1" type="ORF">MARPO_0032s0141</name>
</gene>
<dbReference type="EMBL" id="KZ772704">
    <property type="protein sequence ID" value="PTQ41978.1"/>
    <property type="molecule type" value="Genomic_DNA"/>
</dbReference>
<protein>
    <submittedName>
        <fullName evidence="1">Uncharacterized protein</fullName>
    </submittedName>
</protein>
<reference evidence="2" key="1">
    <citation type="journal article" date="2017" name="Cell">
        <title>Insights into land plant evolution garnered from the Marchantia polymorpha genome.</title>
        <authorList>
            <person name="Bowman J.L."/>
            <person name="Kohchi T."/>
            <person name="Yamato K.T."/>
            <person name="Jenkins J."/>
            <person name="Shu S."/>
            <person name="Ishizaki K."/>
            <person name="Yamaoka S."/>
            <person name="Nishihama R."/>
            <person name="Nakamura Y."/>
            <person name="Berger F."/>
            <person name="Adam C."/>
            <person name="Aki S.S."/>
            <person name="Althoff F."/>
            <person name="Araki T."/>
            <person name="Arteaga-Vazquez M.A."/>
            <person name="Balasubrmanian S."/>
            <person name="Barry K."/>
            <person name="Bauer D."/>
            <person name="Boehm C.R."/>
            <person name="Briginshaw L."/>
            <person name="Caballero-Perez J."/>
            <person name="Catarino B."/>
            <person name="Chen F."/>
            <person name="Chiyoda S."/>
            <person name="Chovatia M."/>
            <person name="Davies K.M."/>
            <person name="Delmans M."/>
            <person name="Demura T."/>
            <person name="Dierschke T."/>
            <person name="Dolan L."/>
            <person name="Dorantes-Acosta A.E."/>
            <person name="Eklund D.M."/>
            <person name="Florent S.N."/>
            <person name="Flores-Sandoval E."/>
            <person name="Fujiyama A."/>
            <person name="Fukuzawa H."/>
            <person name="Galik B."/>
            <person name="Grimanelli D."/>
            <person name="Grimwood J."/>
            <person name="Grossniklaus U."/>
            <person name="Hamada T."/>
            <person name="Haseloff J."/>
            <person name="Hetherington A.J."/>
            <person name="Higo A."/>
            <person name="Hirakawa Y."/>
            <person name="Hundley H.N."/>
            <person name="Ikeda Y."/>
            <person name="Inoue K."/>
            <person name="Inoue S.I."/>
            <person name="Ishida S."/>
            <person name="Jia Q."/>
            <person name="Kakita M."/>
            <person name="Kanazawa T."/>
            <person name="Kawai Y."/>
            <person name="Kawashima T."/>
            <person name="Kennedy M."/>
            <person name="Kinose K."/>
            <person name="Kinoshita T."/>
            <person name="Kohara Y."/>
            <person name="Koide E."/>
            <person name="Komatsu K."/>
            <person name="Kopischke S."/>
            <person name="Kubo M."/>
            <person name="Kyozuka J."/>
            <person name="Lagercrantz U."/>
            <person name="Lin S.S."/>
            <person name="Lindquist E."/>
            <person name="Lipzen A.M."/>
            <person name="Lu C.W."/>
            <person name="De Luna E."/>
            <person name="Martienssen R.A."/>
            <person name="Minamino N."/>
            <person name="Mizutani M."/>
            <person name="Mizutani M."/>
            <person name="Mochizuki N."/>
            <person name="Monte I."/>
            <person name="Mosher R."/>
            <person name="Nagasaki H."/>
            <person name="Nakagami H."/>
            <person name="Naramoto S."/>
            <person name="Nishitani K."/>
            <person name="Ohtani M."/>
            <person name="Okamoto T."/>
            <person name="Okumura M."/>
            <person name="Phillips J."/>
            <person name="Pollak B."/>
            <person name="Reinders A."/>
            <person name="Rovekamp M."/>
            <person name="Sano R."/>
            <person name="Sawa S."/>
            <person name="Schmid M.W."/>
            <person name="Shirakawa M."/>
            <person name="Solano R."/>
            <person name="Spunde A."/>
            <person name="Suetsugu N."/>
            <person name="Sugano S."/>
            <person name="Sugiyama A."/>
            <person name="Sun R."/>
            <person name="Suzuki Y."/>
            <person name="Takenaka M."/>
            <person name="Takezawa D."/>
            <person name="Tomogane H."/>
            <person name="Tsuzuki M."/>
            <person name="Ueda T."/>
            <person name="Umeda M."/>
            <person name="Ward J.M."/>
            <person name="Watanabe Y."/>
            <person name="Yazaki K."/>
            <person name="Yokoyama R."/>
            <person name="Yoshitake Y."/>
            <person name="Yotsui I."/>
            <person name="Zachgo S."/>
            <person name="Schmutz J."/>
        </authorList>
    </citation>
    <scope>NUCLEOTIDE SEQUENCE [LARGE SCALE GENOMIC DNA]</scope>
    <source>
        <strain evidence="2">Tak-1</strain>
    </source>
</reference>
<sequence length="129" mass="14447">MTQNGVHGSDRVVAYLDTKYHSIVLRGRVLFQYDEALKKSKALGRGLLLLDRFPSPLPLPWIIWGTVDVLTGSIGRCFLIWRTCESMNQENTGLSMQFCQGTSAHPFSIHIMPTSTNSKLGEDGRMVSF</sequence>